<keyword evidence="2" id="KW-1185">Reference proteome</keyword>
<name>F4BYA6_METSG</name>
<keyword evidence="1" id="KW-0449">Lipoprotein</keyword>
<organism evidence="1 2">
    <name type="scientific">Methanothrix soehngenii (strain ATCC 5969 / DSM 3671 / JCM 10134 / NBRC 103675 / OCM 69 / GP-6)</name>
    <name type="common">Methanosaeta concilii</name>
    <dbReference type="NCBI Taxonomy" id="990316"/>
    <lineage>
        <taxon>Archaea</taxon>
        <taxon>Methanobacteriati</taxon>
        <taxon>Methanobacteriota</taxon>
        <taxon>Stenosarchaea group</taxon>
        <taxon>Methanomicrobia</taxon>
        <taxon>Methanotrichales</taxon>
        <taxon>Methanotrichaceae</taxon>
        <taxon>Methanothrix</taxon>
    </lineage>
</organism>
<dbReference type="Proteomes" id="UP000007807">
    <property type="component" value="Chromosome"/>
</dbReference>
<dbReference type="RefSeq" id="WP_013718668.1">
    <property type="nucleotide sequence ID" value="NC_015416.1"/>
</dbReference>
<dbReference type="KEGG" id="mcj:MCON_0821"/>
<accession>F4BYA6</accession>
<dbReference type="STRING" id="990316.MCON_0821"/>
<evidence type="ECO:0000313" key="2">
    <source>
        <dbReference type="Proteomes" id="UP000007807"/>
    </source>
</evidence>
<evidence type="ECO:0000313" key="1">
    <source>
        <dbReference type="EMBL" id="AEB67611.1"/>
    </source>
</evidence>
<protein>
    <submittedName>
        <fullName evidence="1">Lipoprotein, putative</fullName>
    </submittedName>
</protein>
<dbReference type="PROSITE" id="PS51257">
    <property type="entry name" value="PROKAR_LIPOPROTEIN"/>
    <property type="match status" value="1"/>
</dbReference>
<dbReference type="AlphaFoldDB" id="F4BYA6"/>
<reference evidence="1 2" key="1">
    <citation type="journal article" date="2011" name="J. Bacteriol.">
        <title>Complete genome sequence of Methanosaeta concilii, a specialist in aceticlastic methanogenesis.</title>
        <authorList>
            <person name="Barber R.D."/>
            <person name="Zhang L."/>
            <person name="Harnack M."/>
            <person name="Olson M.V."/>
            <person name="Kaul R."/>
            <person name="Ingram-Smith C."/>
            <person name="Smith K.S."/>
        </authorList>
    </citation>
    <scope>NUCLEOTIDE SEQUENCE [LARGE SCALE GENOMIC DNA]</scope>
    <source>
        <strain evidence="2">ATCC 5969 / DSM 3671 / JCM 10134 / NBRC 103675 / OCM 69 / GP-6</strain>
    </source>
</reference>
<dbReference type="GeneID" id="10460522"/>
<gene>
    <name evidence="1" type="ordered locus">MCON_0821</name>
</gene>
<dbReference type="EMBL" id="CP002565">
    <property type="protein sequence ID" value="AEB67611.1"/>
    <property type="molecule type" value="Genomic_DNA"/>
</dbReference>
<dbReference type="InParanoid" id="F4BYA6"/>
<sequence>MKSLAAFLTGIVLLACLALPVSALESSVLTICDKNLSIDIGPSYEIVSSNVDASSSGMISNDFFINDTAQTGSAFVSILTIFDEILTKMNPDALSELFLIGGVEAAKENGDTEIGKWMAADSRGRNVSVTTMSSGDEDAQMPHGVYNISIWNLDSTTYALLVSSFDEYNTTQIIKTLTVS</sequence>
<proteinExistence type="predicted"/>
<dbReference type="HOGENOM" id="CLU_1492973_0_0_2"/>